<name>A0AAD1YZ79_9LAMI</name>
<evidence type="ECO:0000256" key="1">
    <source>
        <dbReference type="SAM" id="MobiDB-lite"/>
    </source>
</evidence>
<evidence type="ECO:0000313" key="3">
    <source>
        <dbReference type="Proteomes" id="UP000834106"/>
    </source>
</evidence>
<accession>A0AAD1YZ79</accession>
<sequence>MVRFSCFLAHVHSHKQKKSVHLSAEAMQKPVEDTSRNQSSTSSSYPAMKNTSYLKEETDPLINTTEDSGRHFSKSVINKFIISSNEKYIIFEGRDGPTH</sequence>
<feature type="region of interest" description="Disordered" evidence="1">
    <location>
        <begin position="16"/>
        <end position="68"/>
    </location>
</feature>
<proteinExistence type="predicted"/>
<gene>
    <name evidence="2" type="ORF">FPE_LOCUS7374</name>
</gene>
<protein>
    <submittedName>
        <fullName evidence="2">Uncharacterized protein</fullName>
    </submittedName>
</protein>
<dbReference type="Proteomes" id="UP000834106">
    <property type="component" value="Chromosome 4"/>
</dbReference>
<evidence type="ECO:0000313" key="2">
    <source>
        <dbReference type="EMBL" id="CAI9759944.1"/>
    </source>
</evidence>
<keyword evidence="3" id="KW-1185">Reference proteome</keyword>
<dbReference type="AlphaFoldDB" id="A0AAD1YZ79"/>
<reference evidence="2" key="1">
    <citation type="submission" date="2023-05" db="EMBL/GenBank/DDBJ databases">
        <authorList>
            <person name="Huff M."/>
        </authorList>
    </citation>
    <scope>NUCLEOTIDE SEQUENCE</scope>
</reference>
<dbReference type="EMBL" id="OU503039">
    <property type="protein sequence ID" value="CAI9759944.1"/>
    <property type="molecule type" value="Genomic_DNA"/>
</dbReference>
<organism evidence="2 3">
    <name type="scientific">Fraxinus pennsylvanica</name>
    <dbReference type="NCBI Taxonomy" id="56036"/>
    <lineage>
        <taxon>Eukaryota</taxon>
        <taxon>Viridiplantae</taxon>
        <taxon>Streptophyta</taxon>
        <taxon>Embryophyta</taxon>
        <taxon>Tracheophyta</taxon>
        <taxon>Spermatophyta</taxon>
        <taxon>Magnoliopsida</taxon>
        <taxon>eudicotyledons</taxon>
        <taxon>Gunneridae</taxon>
        <taxon>Pentapetalae</taxon>
        <taxon>asterids</taxon>
        <taxon>lamiids</taxon>
        <taxon>Lamiales</taxon>
        <taxon>Oleaceae</taxon>
        <taxon>Oleeae</taxon>
        <taxon>Fraxinus</taxon>
    </lineage>
</organism>